<feature type="region of interest" description="Disordered" evidence="1">
    <location>
        <begin position="49"/>
        <end position="87"/>
    </location>
</feature>
<dbReference type="EMBL" id="JALNTZ010000010">
    <property type="protein sequence ID" value="KAJ3640034.1"/>
    <property type="molecule type" value="Genomic_DNA"/>
</dbReference>
<evidence type="ECO:0000313" key="2">
    <source>
        <dbReference type="EMBL" id="KAJ3640034.1"/>
    </source>
</evidence>
<gene>
    <name evidence="2" type="ORF">Zmor_003354</name>
</gene>
<accession>A0AA38HS60</accession>
<evidence type="ECO:0000256" key="1">
    <source>
        <dbReference type="SAM" id="MobiDB-lite"/>
    </source>
</evidence>
<keyword evidence="3" id="KW-1185">Reference proteome</keyword>
<comment type="caution">
    <text evidence="2">The sequence shown here is derived from an EMBL/GenBank/DDBJ whole genome shotgun (WGS) entry which is preliminary data.</text>
</comment>
<organism evidence="2 3">
    <name type="scientific">Zophobas morio</name>
    <dbReference type="NCBI Taxonomy" id="2755281"/>
    <lineage>
        <taxon>Eukaryota</taxon>
        <taxon>Metazoa</taxon>
        <taxon>Ecdysozoa</taxon>
        <taxon>Arthropoda</taxon>
        <taxon>Hexapoda</taxon>
        <taxon>Insecta</taxon>
        <taxon>Pterygota</taxon>
        <taxon>Neoptera</taxon>
        <taxon>Endopterygota</taxon>
        <taxon>Coleoptera</taxon>
        <taxon>Polyphaga</taxon>
        <taxon>Cucujiformia</taxon>
        <taxon>Tenebrionidae</taxon>
        <taxon>Zophobas</taxon>
    </lineage>
</organism>
<name>A0AA38HS60_9CUCU</name>
<reference evidence="2" key="1">
    <citation type="journal article" date="2023" name="G3 (Bethesda)">
        <title>Whole genome assemblies of Zophobas morio and Tenebrio molitor.</title>
        <authorList>
            <person name="Kaur S."/>
            <person name="Stinson S.A."/>
            <person name="diCenzo G.C."/>
        </authorList>
    </citation>
    <scope>NUCLEOTIDE SEQUENCE</scope>
    <source>
        <strain evidence="2">QUZm001</strain>
    </source>
</reference>
<dbReference type="AlphaFoldDB" id="A0AA38HS60"/>
<evidence type="ECO:0000313" key="3">
    <source>
        <dbReference type="Proteomes" id="UP001168821"/>
    </source>
</evidence>
<proteinExistence type="predicted"/>
<protein>
    <submittedName>
        <fullName evidence="2">Uncharacterized protein</fullName>
    </submittedName>
</protein>
<sequence length="87" mass="9532">MPTPSISCRAKASAPDLQRKVTTIHACDAVNPTLSPQCWVLTLSLPPPTTRHFENSTPKARHYDHTTTPLKTRGSDGGVEPRRRSAN</sequence>
<dbReference type="Proteomes" id="UP001168821">
    <property type="component" value="Unassembled WGS sequence"/>
</dbReference>